<evidence type="ECO:0000256" key="4">
    <source>
        <dbReference type="ARBA" id="ARBA00022759"/>
    </source>
</evidence>
<evidence type="ECO:0000256" key="7">
    <source>
        <dbReference type="ARBA" id="ARBA00022908"/>
    </source>
</evidence>
<dbReference type="HOGENOM" id="CLU_1749588_0_0_1"/>
<dbReference type="GO" id="GO:0015074">
    <property type="term" value="P:DNA integration"/>
    <property type="evidence" value="ECO:0007669"/>
    <property type="project" value="UniProtKB-KW"/>
</dbReference>
<dbReference type="RefSeq" id="XP_007370725.1">
    <property type="nucleotide sequence ID" value="XM_007370663.1"/>
</dbReference>
<keyword evidence="6" id="KW-0460">Magnesium</keyword>
<evidence type="ECO:0000256" key="6">
    <source>
        <dbReference type="ARBA" id="ARBA00022842"/>
    </source>
</evidence>
<dbReference type="InterPro" id="IPR039537">
    <property type="entry name" value="Retrotran_Ty1/copia-like"/>
</dbReference>
<evidence type="ECO:0000313" key="12">
    <source>
        <dbReference type="EMBL" id="EJF56493.1"/>
    </source>
</evidence>
<dbReference type="GO" id="GO:0004519">
    <property type="term" value="F:endonuclease activity"/>
    <property type="evidence" value="ECO:0007669"/>
    <property type="project" value="UniProtKB-KW"/>
</dbReference>
<keyword evidence="5" id="KW-0378">Hydrolase</keyword>
<dbReference type="PANTHER" id="PTHR42648:SF11">
    <property type="entry name" value="TRANSPOSON TY4-P GAG-POL POLYPROTEIN"/>
    <property type="match status" value="1"/>
</dbReference>
<keyword evidence="7" id="KW-0229">DNA integration</keyword>
<reference evidence="12 13" key="1">
    <citation type="journal article" date="2012" name="Science">
        <title>The Paleozoic origin of enzymatic lignin decomposition reconstructed from 31 fungal genomes.</title>
        <authorList>
            <person name="Floudas D."/>
            <person name="Binder M."/>
            <person name="Riley R."/>
            <person name="Barry K."/>
            <person name="Blanchette R.A."/>
            <person name="Henrissat B."/>
            <person name="Martinez A.T."/>
            <person name="Otillar R."/>
            <person name="Spatafora J.W."/>
            <person name="Yadav J.S."/>
            <person name="Aerts A."/>
            <person name="Benoit I."/>
            <person name="Boyd A."/>
            <person name="Carlson A."/>
            <person name="Copeland A."/>
            <person name="Coutinho P.M."/>
            <person name="de Vries R.P."/>
            <person name="Ferreira P."/>
            <person name="Findley K."/>
            <person name="Foster B."/>
            <person name="Gaskell J."/>
            <person name="Glotzer D."/>
            <person name="Gorecki P."/>
            <person name="Heitman J."/>
            <person name="Hesse C."/>
            <person name="Hori C."/>
            <person name="Igarashi K."/>
            <person name="Jurgens J.A."/>
            <person name="Kallen N."/>
            <person name="Kersten P."/>
            <person name="Kohler A."/>
            <person name="Kuees U."/>
            <person name="Kumar T.K.A."/>
            <person name="Kuo A."/>
            <person name="LaButti K."/>
            <person name="Larrondo L.F."/>
            <person name="Lindquist E."/>
            <person name="Ling A."/>
            <person name="Lombard V."/>
            <person name="Lucas S."/>
            <person name="Lundell T."/>
            <person name="Martin R."/>
            <person name="McLaughlin D.J."/>
            <person name="Morgenstern I."/>
            <person name="Morin E."/>
            <person name="Murat C."/>
            <person name="Nagy L.G."/>
            <person name="Nolan M."/>
            <person name="Ohm R.A."/>
            <person name="Patyshakuliyeva A."/>
            <person name="Rokas A."/>
            <person name="Ruiz-Duenas F.J."/>
            <person name="Sabat G."/>
            <person name="Salamov A."/>
            <person name="Samejima M."/>
            <person name="Schmutz J."/>
            <person name="Slot J.C."/>
            <person name="St John F."/>
            <person name="Stenlid J."/>
            <person name="Sun H."/>
            <person name="Sun S."/>
            <person name="Syed K."/>
            <person name="Tsang A."/>
            <person name="Wiebenga A."/>
            <person name="Young D."/>
            <person name="Pisabarro A."/>
            <person name="Eastwood D.C."/>
            <person name="Martin F."/>
            <person name="Cullen D."/>
            <person name="Grigoriev I.V."/>
            <person name="Hibbett D.S."/>
        </authorList>
    </citation>
    <scope>NUCLEOTIDE SEQUENCE [LARGE SCALE GENOMIC DNA]</scope>
    <source>
        <strain evidence="12 13">LYAD-421 SS1</strain>
    </source>
</reference>
<evidence type="ECO:0000256" key="10">
    <source>
        <dbReference type="ARBA" id="ARBA00023172"/>
    </source>
</evidence>
<keyword evidence="10" id="KW-0233">DNA recombination</keyword>
<dbReference type="Proteomes" id="UP000053319">
    <property type="component" value="Unassembled WGS sequence"/>
</dbReference>
<evidence type="ECO:0000256" key="2">
    <source>
        <dbReference type="ARBA" id="ARBA00022722"/>
    </source>
</evidence>
<feature type="domain" description="GAG-pre-integrase" evidence="11">
    <location>
        <begin position="13"/>
        <end position="68"/>
    </location>
</feature>
<dbReference type="GO" id="GO:0046872">
    <property type="term" value="F:metal ion binding"/>
    <property type="evidence" value="ECO:0007669"/>
    <property type="project" value="UniProtKB-KW"/>
</dbReference>
<evidence type="ECO:0000256" key="1">
    <source>
        <dbReference type="ARBA" id="ARBA00022695"/>
    </source>
</evidence>
<gene>
    <name evidence="12" type="ORF">DICSQDRAFT_71331</name>
</gene>
<keyword evidence="9" id="KW-0239">DNA-directed DNA polymerase</keyword>
<keyword evidence="8" id="KW-0695">RNA-directed DNA polymerase</keyword>
<accession>R7SKU6</accession>
<dbReference type="InterPro" id="IPR025724">
    <property type="entry name" value="GAG-pre-integrase_dom"/>
</dbReference>
<dbReference type="GO" id="GO:0003887">
    <property type="term" value="F:DNA-directed DNA polymerase activity"/>
    <property type="evidence" value="ECO:0007669"/>
    <property type="project" value="UniProtKB-KW"/>
</dbReference>
<evidence type="ECO:0000256" key="3">
    <source>
        <dbReference type="ARBA" id="ARBA00022723"/>
    </source>
</evidence>
<evidence type="ECO:0000256" key="9">
    <source>
        <dbReference type="ARBA" id="ARBA00022932"/>
    </source>
</evidence>
<dbReference type="AlphaFoldDB" id="R7SKU6"/>
<sequence>MFLQIPAKGDAKASVQPAVTYYWTWHRRLGHPSKEAISRLPANSKGVDHIDPPPANAPVCEGCEWGKSHRLPFPPSEKRATVPCKLIHTDEDGPMGTESINRHNLHYVSFLDDCSGVGRTYFLRHRNQAHQAFHEFKAWAETSTVTLKY</sequence>
<evidence type="ECO:0000256" key="5">
    <source>
        <dbReference type="ARBA" id="ARBA00022801"/>
    </source>
</evidence>
<dbReference type="PANTHER" id="PTHR42648">
    <property type="entry name" value="TRANSPOSASE, PUTATIVE-RELATED"/>
    <property type="match status" value="1"/>
</dbReference>
<dbReference type="GO" id="GO:0016787">
    <property type="term" value="F:hydrolase activity"/>
    <property type="evidence" value="ECO:0007669"/>
    <property type="project" value="UniProtKB-KW"/>
</dbReference>
<dbReference type="GO" id="GO:0003964">
    <property type="term" value="F:RNA-directed DNA polymerase activity"/>
    <property type="evidence" value="ECO:0007669"/>
    <property type="project" value="UniProtKB-KW"/>
</dbReference>
<keyword evidence="3" id="KW-0479">Metal-binding</keyword>
<protein>
    <recommendedName>
        <fullName evidence="11">GAG-pre-integrase domain-containing protein</fullName>
    </recommendedName>
</protein>
<keyword evidence="2" id="KW-0540">Nuclease</keyword>
<name>R7SKU6_DICSQ</name>
<keyword evidence="9" id="KW-0808">Transferase</keyword>
<proteinExistence type="predicted"/>
<dbReference type="KEGG" id="dsq:DICSQDRAFT_71331"/>
<keyword evidence="1" id="KW-0548">Nucleotidyltransferase</keyword>
<dbReference type="GeneID" id="18843780"/>
<dbReference type="GO" id="GO:0006310">
    <property type="term" value="P:DNA recombination"/>
    <property type="evidence" value="ECO:0007669"/>
    <property type="project" value="UniProtKB-KW"/>
</dbReference>
<keyword evidence="4" id="KW-0255">Endonuclease</keyword>
<dbReference type="EMBL" id="JH719469">
    <property type="protein sequence ID" value="EJF56493.1"/>
    <property type="molecule type" value="Genomic_DNA"/>
</dbReference>
<organism evidence="12 13">
    <name type="scientific">Dichomitus squalens (strain LYAD-421)</name>
    <name type="common">Western red white-rot fungus</name>
    <dbReference type="NCBI Taxonomy" id="732165"/>
    <lineage>
        <taxon>Eukaryota</taxon>
        <taxon>Fungi</taxon>
        <taxon>Dikarya</taxon>
        <taxon>Basidiomycota</taxon>
        <taxon>Agaricomycotina</taxon>
        <taxon>Agaricomycetes</taxon>
        <taxon>Polyporales</taxon>
        <taxon>Polyporaceae</taxon>
        <taxon>Dichomitus</taxon>
    </lineage>
</organism>
<evidence type="ECO:0000259" key="11">
    <source>
        <dbReference type="Pfam" id="PF13976"/>
    </source>
</evidence>
<evidence type="ECO:0000256" key="8">
    <source>
        <dbReference type="ARBA" id="ARBA00022918"/>
    </source>
</evidence>
<evidence type="ECO:0000313" key="13">
    <source>
        <dbReference type="Proteomes" id="UP000053319"/>
    </source>
</evidence>
<dbReference type="Pfam" id="PF13976">
    <property type="entry name" value="gag_pre-integrs"/>
    <property type="match status" value="1"/>
</dbReference>